<comment type="caution">
    <text evidence="1">The sequence shown here is derived from an EMBL/GenBank/DDBJ whole genome shotgun (WGS) entry which is preliminary data.</text>
</comment>
<dbReference type="Proteomes" id="UP000028712">
    <property type="component" value="Unassembled WGS sequence"/>
</dbReference>
<dbReference type="Pfam" id="PF12636">
    <property type="entry name" value="DUF3781"/>
    <property type="match status" value="1"/>
</dbReference>
<dbReference type="STRING" id="991.IW20_19600"/>
<dbReference type="EMBL" id="JPRM01000036">
    <property type="protein sequence ID" value="KFF11151.1"/>
    <property type="molecule type" value="Genomic_DNA"/>
</dbReference>
<dbReference type="OrthoDB" id="1093942at2"/>
<proteinExistence type="predicted"/>
<dbReference type="eggNOG" id="ENOG502ZPD1">
    <property type="taxonomic scope" value="Bacteria"/>
</dbReference>
<organism evidence="1 2">
    <name type="scientific">Flavobacterium hydatis</name>
    <name type="common">Cytophaga aquatilis</name>
    <dbReference type="NCBI Taxonomy" id="991"/>
    <lineage>
        <taxon>Bacteria</taxon>
        <taxon>Pseudomonadati</taxon>
        <taxon>Bacteroidota</taxon>
        <taxon>Flavobacteriia</taxon>
        <taxon>Flavobacteriales</taxon>
        <taxon>Flavobacteriaceae</taxon>
        <taxon>Flavobacterium</taxon>
    </lineage>
</organism>
<evidence type="ECO:0000313" key="2">
    <source>
        <dbReference type="Proteomes" id="UP000028712"/>
    </source>
</evidence>
<protein>
    <recommendedName>
        <fullName evidence="3">DUF3781 domain-containing protein</fullName>
    </recommendedName>
</protein>
<gene>
    <name evidence="1" type="ORF">IW20_19600</name>
</gene>
<sequence length="95" mass="11428">MNIDKTKILNNICYTELVYNRINKKLKSNLTKSEIETMLFDIINETREKFFQKIGKNFYISNTENNIRITINSYTYRIITVDRITKIENKLIKDK</sequence>
<reference evidence="1 2" key="1">
    <citation type="submission" date="2014-07" db="EMBL/GenBank/DDBJ databases">
        <title>Genome of Flavobacterium hydatis DSM 2063.</title>
        <authorList>
            <person name="Pipes S.E."/>
            <person name="Stropko S.J."/>
            <person name="Newman J.D."/>
        </authorList>
    </citation>
    <scope>NUCLEOTIDE SEQUENCE [LARGE SCALE GENOMIC DNA]</scope>
    <source>
        <strain evidence="1 2">DSM 2063</strain>
    </source>
</reference>
<dbReference type="InterPro" id="IPR024229">
    <property type="entry name" value="DUF3781"/>
</dbReference>
<accession>A0A086A387</accession>
<evidence type="ECO:0008006" key="3">
    <source>
        <dbReference type="Google" id="ProtNLM"/>
    </source>
</evidence>
<dbReference type="RefSeq" id="WP_035626379.1">
    <property type="nucleotide sequence ID" value="NZ_JBEWQG010000007.1"/>
</dbReference>
<name>A0A086A387_FLAHY</name>
<dbReference type="AlphaFoldDB" id="A0A086A387"/>
<evidence type="ECO:0000313" key="1">
    <source>
        <dbReference type="EMBL" id="KFF11151.1"/>
    </source>
</evidence>